<dbReference type="SUPFAM" id="SSF53850">
    <property type="entry name" value="Periplasmic binding protein-like II"/>
    <property type="match status" value="1"/>
</dbReference>
<dbReference type="AlphaFoldDB" id="A0A4D7B0T8"/>
<dbReference type="InterPro" id="IPR030678">
    <property type="entry name" value="Peptide/Ni-bd"/>
</dbReference>
<dbReference type="GO" id="GO:1904680">
    <property type="term" value="F:peptide transmembrane transporter activity"/>
    <property type="evidence" value="ECO:0007669"/>
    <property type="project" value="TreeGrafter"/>
</dbReference>
<feature type="domain" description="Solute-binding protein family 5" evidence="5">
    <location>
        <begin position="72"/>
        <end position="427"/>
    </location>
</feature>
<evidence type="ECO:0000259" key="5">
    <source>
        <dbReference type="Pfam" id="PF00496"/>
    </source>
</evidence>
<dbReference type="Proteomes" id="UP000298781">
    <property type="component" value="Chromosome"/>
</dbReference>
<dbReference type="InterPro" id="IPR000914">
    <property type="entry name" value="SBP_5_dom"/>
</dbReference>
<dbReference type="Gene3D" id="3.10.105.10">
    <property type="entry name" value="Dipeptide-binding Protein, Domain 3"/>
    <property type="match status" value="1"/>
</dbReference>
<dbReference type="GO" id="GO:0043190">
    <property type="term" value="C:ATP-binding cassette (ABC) transporter complex"/>
    <property type="evidence" value="ECO:0007669"/>
    <property type="project" value="InterPro"/>
</dbReference>
<dbReference type="EMBL" id="CP039690">
    <property type="protein sequence ID" value="QCI64398.1"/>
    <property type="molecule type" value="Genomic_DNA"/>
</dbReference>
<dbReference type="Gene3D" id="3.90.76.10">
    <property type="entry name" value="Dipeptide-binding Protein, Domain 1"/>
    <property type="match status" value="1"/>
</dbReference>
<proteinExistence type="inferred from homology"/>
<comment type="subcellular location">
    <subcellularLocation>
        <location evidence="1">Periplasm</location>
    </subcellularLocation>
</comment>
<comment type="similarity">
    <text evidence="2">Belongs to the bacterial solute-binding protein 5 family.</text>
</comment>
<accession>A0A4D7B0T8</accession>
<protein>
    <submittedName>
        <fullName evidence="6">ABC transporter substrate-binding protein</fullName>
    </submittedName>
</protein>
<dbReference type="KEGG" id="pstg:E8M01_09235"/>
<evidence type="ECO:0000313" key="6">
    <source>
        <dbReference type="EMBL" id="QCI64398.1"/>
    </source>
</evidence>
<dbReference type="Pfam" id="PF00496">
    <property type="entry name" value="SBP_bac_5"/>
    <property type="match status" value="1"/>
</dbReference>
<dbReference type="PANTHER" id="PTHR30290">
    <property type="entry name" value="PERIPLASMIC BINDING COMPONENT OF ABC TRANSPORTER"/>
    <property type="match status" value="1"/>
</dbReference>
<feature type="signal peptide" evidence="4">
    <location>
        <begin position="1"/>
        <end position="23"/>
    </location>
</feature>
<evidence type="ECO:0000256" key="1">
    <source>
        <dbReference type="ARBA" id="ARBA00004418"/>
    </source>
</evidence>
<feature type="chain" id="PRO_5020468817" evidence="4">
    <location>
        <begin position="24"/>
        <end position="505"/>
    </location>
</feature>
<organism evidence="6 7">
    <name type="scientific">Phreatobacter stygius</name>
    <dbReference type="NCBI Taxonomy" id="1940610"/>
    <lineage>
        <taxon>Bacteria</taxon>
        <taxon>Pseudomonadati</taxon>
        <taxon>Pseudomonadota</taxon>
        <taxon>Alphaproteobacteria</taxon>
        <taxon>Hyphomicrobiales</taxon>
        <taxon>Phreatobacteraceae</taxon>
        <taxon>Phreatobacter</taxon>
    </lineage>
</organism>
<evidence type="ECO:0000256" key="3">
    <source>
        <dbReference type="ARBA" id="ARBA00022729"/>
    </source>
</evidence>
<dbReference type="GO" id="GO:0015833">
    <property type="term" value="P:peptide transport"/>
    <property type="evidence" value="ECO:0007669"/>
    <property type="project" value="TreeGrafter"/>
</dbReference>
<reference evidence="6 7" key="1">
    <citation type="submission" date="2019-04" db="EMBL/GenBank/DDBJ databases">
        <title>Phreatobacter aquaticus sp. nov.</title>
        <authorList>
            <person name="Choi A."/>
        </authorList>
    </citation>
    <scope>NUCLEOTIDE SEQUENCE [LARGE SCALE GENOMIC DNA]</scope>
    <source>
        <strain evidence="6 7">KCTC 52518</strain>
    </source>
</reference>
<dbReference type="Gene3D" id="3.40.190.10">
    <property type="entry name" value="Periplasmic binding protein-like II"/>
    <property type="match status" value="1"/>
</dbReference>
<keyword evidence="3 4" id="KW-0732">Signal</keyword>
<dbReference type="InterPro" id="IPR039424">
    <property type="entry name" value="SBP_5"/>
</dbReference>
<dbReference type="CDD" id="cd08515">
    <property type="entry name" value="PBP2_NikA_DppA_OppA_like_10"/>
    <property type="match status" value="1"/>
</dbReference>
<evidence type="ECO:0000313" key="7">
    <source>
        <dbReference type="Proteomes" id="UP000298781"/>
    </source>
</evidence>
<dbReference type="PANTHER" id="PTHR30290:SF38">
    <property type="entry name" value="D,D-DIPEPTIDE-BINDING PERIPLASMIC PROTEIN DDPA-RELATED"/>
    <property type="match status" value="1"/>
</dbReference>
<sequence>MRRFWGLVLGAAVFMGLAMPAEAQKRANTVRFGYDQVPENVDPYYNSVRIGVILGQQVWDTLIFRDPKTNEYRGQLATAWRWIDERTLELDLRQGVKFHNGEEFDADDVVFTLNYVSDPANKSVTQQNVSWIQRVDKIDKFKVRIVTRRPFPAAIEYLAGPIVIHPNEYYAQVGPRGMNEKPIGTGPYRVTEHQIGKQITLRRNPDYFRDSPKPQPTIESVVIRFIPDRQTQVAEMLAGGLDFIMNIAPDQATQMRAVPTLQIVSGETMRIAFLQMATSEQSPTPALRDVRVRRAINHAIDRQTMASQLVGPGSQVLNAICFRTQFGCDDSKATQFAYDPAKARQLLAEAGFPNGFELELHSYRERNQAEAMINYLRAVGIRATLRFGQYATFREQNRANRVGLAHQTWGSFSVNDTSASTSVFYKGVDDDTTRDPELIALLSRGDTVTDPELRKVAYRDALARISEQAFSVPLYSLVTFYAATKDLEFTPYPDEMPRFWEMRWR</sequence>
<dbReference type="PIRSF" id="PIRSF002741">
    <property type="entry name" value="MppA"/>
    <property type="match status" value="1"/>
</dbReference>
<dbReference type="RefSeq" id="WP_136959852.1">
    <property type="nucleotide sequence ID" value="NZ_CP039690.1"/>
</dbReference>
<dbReference type="OrthoDB" id="9803988at2"/>
<dbReference type="GO" id="GO:0030288">
    <property type="term" value="C:outer membrane-bounded periplasmic space"/>
    <property type="evidence" value="ECO:0007669"/>
    <property type="project" value="UniProtKB-ARBA"/>
</dbReference>
<name>A0A4D7B0T8_9HYPH</name>
<evidence type="ECO:0000256" key="4">
    <source>
        <dbReference type="SAM" id="SignalP"/>
    </source>
</evidence>
<keyword evidence="7" id="KW-1185">Reference proteome</keyword>
<gene>
    <name evidence="6" type="ORF">E8M01_09235</name>
</gene>
<evidence type="ECO:0000256" key="2">
    <source>
        <dbReference type="ARBA" id="ARBA00005695"/>
    </source>
</evidence>